<dbReference type="Gene3D" id="3.10.620.30">
    <property type="match status" value="1"/>
</dbReference>
<dbReference type="PANTHER" id="PTHR33490:SF6">
    <property type="entry name" value="SLL1049 PROTEIN"/>
    <property type="match status" value="1"/>
</dbReference>
<dbReference type="SUPFAM" id="SSF54001">
    <property type="entry name" value="Cysteine proteinases"/>
    <property type="match status" value="1"/>
</dbReference>
<dbReference type="InterPro" id="IPR013589">
    <property type="entry name" value="Bac_transglu_N"/>
</dbReference>
<evidence type="ECO:0000259" key="1">
    <source>
        <dbReference type="SMART" id="SM00460"/>
    </source>
</evidence>
<evidence type="ECO:0000313" key="3">
    <source>
        <dbReference type="Proteomes" id="UP000597338"/>
    </source>
</evidence>
<feature type="domain" description="Transglutaminase-like" evidence="1">
    <location>
        <begin position="170"/>
        <end position="236"/>
    </location>
</feature>
<sequence>MAIFKIHHITNYQYDSPVVDSVNEIKVFPYSCPEQEVLQMELNISFSPDVQLFQDYWGNRCGLFSLLIPHKTLAIESKAVIRTTQSNQLKIDFHSDFQQLQEEKRNNLSLIELSYFEPVKNQETIDKIAMQLTENTNSVAMLVEQCCEYIFKRFKYVKGITTIETTVDEILDHQSGVCQDFAHLMLQILRTIGVPSRYVSGYICPNKNGMRGEGATHAWVEAYIPGYGWAGIDPTNNVWVTNTHVKLAIGRDFNDCSPVKGTFRGNAEQHLSVYVSVGYEDGHVFEGTNDVKQEPMFPFSHAIEASDHISTQQQ</sequence>
<accession>A0ABQ1LY42</accession>
<dbReference type="PANTHER" id="PTHR33490">
    <property type="entry name" value="BLR5614 PROTEIN-RELATED"/>
    <property type="match status" value="1"/>
</dbReference>
<dbReference type="Proteomes" id="UP000597338">
    <property type="component" value="Unassembled WGS sequence"/>
</dbReference>
<dbReference type="EMBL" id="BMIK01000007">
    <property type="protein sequence ID" value="GGC30550.1"/>
    <property type="molecule type" value="Genomic_DNA"/>
</dbReference>
<reference evidence="3" key="1">
    <citation type="journal article" date="2019" name="Int. J. Syst. Evol. Microbiol.">
        <title>The Global Catalogue of Microorganisms (GCM) 10K type strain sequencing project: providing services to taxonomists for standard genome sequencing and annotation.</title>
        <authorList>
            <consortium name="The Broad Institute Genomics Platform"/>
            <consortium name="The Broad Institute Genome Sequencing Center for Infectious Disease"/>
            <person name="Wu L."/>
            <person name="Ma J."/>
        </authorList>
    </citation>
    <scope>NUCLEOTIDE SEQUENCE [LARGE SCALE GENOMIC DNA]</scope>
    <source>
        <strain evidence="3">CGMCC 1.15342</strain>
    </source>
</reference>
<name>A0ABQ1LY42_9SPHI</name>
<dbReference type="InterPro" id="IPR002931">
    <property type="entry name" value="Transglutaminase-like"/>
</dbReference>
<protein>
    <submittedName>
        <fullName evidence="2">Transglutaminase</fullName>
    </submittedName>
</protein>
<dbReference type="SMART" id="SM00460">
    <property type="entry name" value="TGc"/>
    <property type="match status" value="1"/>
</dbReference>
<organism evidence="2 3">
    <name type="scientific">Parapedobacter defluvii</name>
    <dbReference type="NCBI Taxonomy" id="2045106"/>
    <lineage>
        <taxon>Bacteria</taxon>
        <taxon>Pseudomonadati</taxon>
        <taxon>Bacteroidota</taxon>
        <taxon>Sphingobacteriia</taxon>
        <taxon>Sphingobacteriales</taxon>
        <taxon>Sphingobacteriaceae</taxon>
        <taxon>Parapedobacter</taxon>
    </lineage>
</organism>
<proteinExistence type="predicted"/>
<keyword evidence="3" id="KW-1185">Reference proteome</keyword>
<comment type="caution">
    <text evidence="2">The sequence shown here is derived from an EMBL/GenBank/DDBJ whole genome shotgun (WGS) entry which is preliminary data.</text>
</comment>
<dbReference type="RefSeq" id="WP_188750826.1">
    <property type="nucleotide sequence ID" value="NZ_BMIK01000007.1"/>
</dbReference>
<gene>
    <name evidence="2" type="ORF">GCM10011386_23220</name>
</gene>
<dbReference type="Pfam" id="PF08379">
    <property type="entry name" value="Bact_transglu_N"/>
    <property type="match status" value="1"/>
</dbReference>
<dbReference type="Pfam" id="PF01841">
    <property type="entry name" value="Transglut_core"/>
    <property type="match status" value="1"/>
</dbReference>
<dbReference type="InterPro" id="IPR038765">
    <property type="entry name" value="Papain-like_cys_pep_sf"/>
</dbReference>
<evidence type="ECO:0000313" key="2">
    <source>
        <dbReference type="EMBL" id="GGC30550.1"/>
    </source>
</evidence>